<feature type="region of interest" description="Disordered" evidence="1">
    <location>
        <begin position="39"/>
        <end position="68"/>
    </location>
</feature>
<proteinExistence type="predicted"/>
<dbReference type="RefSeq" id="WP_186344944.1">
    <property type="nucleotide sequence ID" value="NZ_BMMR01000002.1"/>
</dbReference>
<reference evidence="2 3" key="1">
    <citation type="submission" date="2020-08" db="EMBL/GenBank/DDBJ databases">
        <title>novel species in genus Nocardioides.</title>
        <authorList>
            <person name="Zhang G."/>
        </authorList>
    </citation>
    <scope>NUCLEOTIDE SEQUENCE [LARGE SCALE GENOMIC DNA]</scope>
    <source>
        <strain evidence="2 3">SC8A-24</strain>
    </source>
</reference>
<protein>
    <recommendedName>
        <fullName evidence="4">DUF1795 domain-containing protein</fullName>
    </recommendedName>
</protein>
<organism evidence="2 3">
    <name type="scientific">Nocardioides deserti</name>
    <dbReference type="NCBI Taxonomy" id="1588644"/>
    <lineage>
        <taxon>Bacteria</taxon>
        <taxon>Bacillati</taxon>
        <taxon>Actinomycetota</taxon>
        <taxon>Actinomycetes</taxon>
        <taxon>Propionibacteriales</taxon>
        <taxon>Nocardioidaceae</taxon>
        <taxon>Nocardioides</taxon>
    </lineage>
</organism>
<evidence type="ECO:0008006" key="4">
    <source>
        <dbReference type="Google" id="ProtNLM"/>
    </source>
</evidence>
<comment type="caution">
    <text evidence="2">The sequence shown here is derived from an EMBL/GenBank/DDBJ whole genome shotgun (WGS) entry which is preliminary data.</text>
</comment>
<name>A0ABR6U5J1_9ACTN</name>
<dbReference type="Proteomes" id="UP000604001">
    <property type="component" value="Unassembled WGS sequence"/>
</dbReference>
<gene>
    <name evidence="2" type="ORF">H7344_05265</name>
</gene>
<evidence type="ECO:0000313" key="2">
    <source>
        <dbReference type="EMBL" id="MBC2959702.1"/>
    </source>
</evidence>
<evidence type="ECO:0000256" key="1">
    <source>
        <dbReference type="SAM" id="MobiDB-lite"/>
    </source>
</evidence>
<accession>A0ABR6U5J1</accession>
<dbReference type="EMBL" id="JACMYC010000002">
    <property type="protein sequence ID" value="MBC2959702.1"/>
    <property type="molecule type" value="Genomic_DNA"/>
</dbReference>
<keyword evidence="3" id="KW-1185">Reference proteome</keyword>
<evidence type="ECO:0000313" key="3">
    <source>
        <dbReference type="Proteomes" id="UP000604001"/>
    </source>
</evidence>
<feature type="compositionally biased region" description="Low complexity" evidence="1">
    <location>
        <begin position="39"/>
        <end position="53"/>
    </location>
</feature>
<sequence length="217" mass="23326">MSTRRPGAAVLAVVVVVAGAVGLAGGALVGVLTREEPRTSATAAPVPAVSPSYPVDPPPLVEPDPDTPKLEPGVPLRPVELGIPPFGLRLPVPAGWLRSNSSQGEWKWFPPGQPTDHAYFLRVRLVTGFQTRESALRDRLDALEGASDVEDLVVEAQTRDGFTATYVTARHRRVAMERFLSLDGRTAYATVAVIGRERDRLGMADLAERMVRRAASS</sequence>